<keyword evidence="1" id="KW-0378">Hydrolase</keyword>
<dbReference type="SUPFAM" id="SSF53474">
    <property type="entry name" value="alpha/beta-Hydrolases"/>
    <property type="match status" value="1"/>
</dbReference>
<proteinExistence type="predicted"/>
<protein>
    <submittedName>
        <fullName evidence="3">Lipase</fullName>
    </submittedName>
</protein>
<dbReference type="STRING" id="1385521.N803_12955"/>
<dbReference type="Pfam" id="PF07859">
    <property type="entry name" value="Abhydrolase_3"/>
    <property type="match status" value="1"/>
</dbReference>
<sequence>MWSTRGEGEAAARRPRIDAELRAGLAVIGGVFPPTITPDLIGFMRQSYASPPIEDMLRGRAIDLAVHELPGHGGDTIEVSVLSPRHASGPRPGVVVAHSGGFMFGDRFSGLDLAIDWVDQLGLVLVTVEYRLAPEHPDPVPFEDCYAALEWTAARAESIGVRRDRLVVAGASAGAGIAAGLALAARDREGPGLAGQLLDYPMLDDRGLTESTRLFDGIGVWDRVSNETGWAALLGDRCGTDGVSAYAAPARATDLRGLPPAFLDVGTVEIFRDETVEYAGRLWSAGIDTELHVWPGGFHAFDIFAKHAALSRGMIATRKAWLERIVSD</sequence>
<evidence type="ECO:0000313" key="3">
    <source>
        <dbReference type="EMBL" id="KGN37965.1"/>
    </source>
</evidence>
<dbReference type="PANTHER" id="PTHR48081:SF8">
    <property type="entry name" value="ALPHA_BETA HYDROLASE FOLD-3 DOMAIN-CONTAINING PROTEIN-RELATED"/>
    <property type="match status" value="1"/>
</dbReference>
<evidence type="ECO:0000259" key="2">
    <source>
        <dbReference type="Pfam" id="PF07859"/>
    </source>
</evidence>
<dbReference type="EMBL" id="AVPK01000004">
    <property type="protein sequence ID" value="KGN37965.1"/>
    <property type="molecule type" value="Genomic_DNA"/>
</dbReference>
<dbReference type="eggNOG" id="COG0657">
    <property type="taxonomic scope" value="Bacteria"/>
</dbReference>
<dbReference type="GO" id="GO:0016787">
    <property type="term" value="F:hydrolase activity"/>
    <property type="evidence" value="ECO:0007669"/>
    <property type="project" value="UniProtKB-KW"/>
</dbReference>
<gene>
    <name evidence="3" type="ORF">N803_12955</name>
</gene>
<dbReference type="Proteomes" id="UP000030011">
    <property type="component" value="Unassembled WGS sequence"/>
</dbReference>
<keyword evidence="4" id="KW-1185">Reference proteome</keyword>
<feature type="domain" description="Alpha/beta hydrolase fold-3" evidence="2">
    <location>
        <begin position="94"/>
        <end position="301"/>
    </location>
</feature>
<dbReference type="InterPro" id="IPR050300">
    <property type="entry name" value="GDXG_lipolytic_enzyme"/>
</dbReference>
<dbReference type="AlphaFoldDB" id="A0A0A0JKL1"/>
<accession>A0A0A0JKL1</accession>
<dbReference type="RefSeq" id="WP_211253485.1">
    <property type="nucleotide sequence ID" value="NZ_AVPK01000004.1"/>
</dbReference>
<dbReference type="InterPro" id="IPR029058">
    <property type="entry name" value="AB_hydrolase_fold"/>
</dbReference>
<evidence type="ECO:0000313" key="4">
    <source>
        <dbReference type="Proteomes" id="UP000030011"/>
    </source>
</evidence>
<dbReference type="Gene3D" id="3.40.50.1820">
    <property type="entry name" value="alpha/beta hydrolase"/>
    <property type="match status" value="1"/>
</dbReference>
<reference evidence="3 4" key="1">
    <citation type="submission" date="2013-08" db="EMBL/GenBank/DDBJ databases">
        <title>The genome sequence of Knoellia subterranea.</title>
        <authorList>
            <person name="Zhu W."/>
            <person name="Wang G."/>
        </authorList>
    </citation>
    <scope>NUCLEOTIDE SEQUENCE [LARGE SCALE GENOMIC DNA]</scope>
    <source>
        <strain evidence="3 4">KCTC 19937</strain>
    </source>
</reference>
<name>A0A0A0JKL1_9MICO</name>
<organism evidence="3 4">
    <name type="scientific">Knoellia subterranea KCTC 19937</name>
    <dbReference type="NCBI Taxonomy" id="1385521"/>
    <lineage>
        <taxon>Bacteria</taxon>
        <taxon>Bacillati</taxon>
        <taxon>Actinomycetota</taxon>
        <taxon>Actinomycetes</taxon>
        <taxon>Micrococcales</taxon>
        <taxon>Intrasporangiaceae</taxon>
        <taxon>Knoellia</taxon>
    </lineage>
</organism>
<evidence type="ECO:0000256" key="1">
    <source>
        <dbReference type="ARBA" id="ARBA00022801"/>
    </source>
</evidence>
<dbReference type="InterPro" id="IPR013094">
    <property type="entry name" value="AB_hydrolase_3"/>
</dbReference>
<dbReference type="PANTHER" id="PTHR48081">
    <property type="entry name" value="AB HYDROLASE SUPERFAMILY PROTEIN C4A8.06C"/>
    <property type="match status" value="1"/>
</dbReference>
<comment type="caution">
    <text evidence="3">The sequence shown here is derived from an EMBL/GenBank/DDBJ whole genome shotgun (WGS) entry which is preliminary data.</text>
</comment>